<sequence>MDCLFAPSYASLLLALPFLAALLAYAARRRRTSTYVIATPDVEALHDKEPLVTAVELVDEKAKPARVPGSWLPPNHFDGNPWLVRILAEADKSTADLHPVLQEFQATIEGDPILFMLFTRMFHEVPEAQDPTGRPQVKDYQHMLRAFNVVLSMGPPWAYTTAGEKGAIGAPITAIINWPMGTKAGREAFQNEKVNQQIKNTLTAWGHFLSTPASAGVLSAKSGGWLCKDALETMVEVATTHTTHNSHPKRAFEHFFVCDPSKHNLGFTSWDDFFTRRFTTHVRPTATPRNGEPLIVSACESAPYRIASNVAARARFWLKAQPYSLIDMLNNSSYYHRFVGGTVYQAYLSALAYHRWHAPVSGTVLKIEHLPGTYFAENYREPVDPTDPVGPLGAVLRQSQGYISEVAARMVMYIQADDPRIGLVCVIMVGMVEVSSCESTVGEGEHVEVGQEIGMFHYGGSSYCLLFEGGKKVEFVEAAKRFSGGKNIAVNSRLATIVD</sequence>
<name>A0AAV9JKS1_9PEZI</name>
<dbReference type="Pfam" id="PF12588">
    <property type="entry name" value="PSDC"/>
    <property type="match status" value="1"/>
</dbReference>
<dbReference type="GO" id="GO:0005739">
    <property type="term" value="C:mitochondrion"/>
    <property type="evidence" value="ECO:0007669"/>
    <property type="project" value="TreeGrafter"/>
</dbReference>
<dbReference type="EMBL" id="JAVFHQ010000017">
    <property type="protein sequence ID" value="KAK4545860.1"/>
    <property type="molecule type" value="Genomic_DNA"/>
</dbReference>
<keyword evidence="5" id="KW-1185">Reference proteome</keyword>
<reference evidence="4 5" key="1">
    <citation type="submission" date="2021-11" db="EMBL/GenBank/DDBJ databases">
        <title>Black yeast isolated from Biological Soil Crust.</title>
        <authorList>
            <person name="Kurbessoian T."/>
        </authorList>
    </citation>
    <scope>NUCLEOTIDE SEQUENCE [LARGE SCALE GENOMIC DNA]</scope>
    <source>
        <strain evidence="4 5">CCFEE 5522</strain>
    </source>
</reference>
<dbReference type="PANTHER" id="PTHR10067">
    <property type="entry name" value="PHOSPHATIDYLSERINE DECARBOXYLASE"/>
    <property type="match status" value="1"/>
</dbReference>
<dbReference type="Proteomes" id="UP001324427">
    <property type="component" value="Unassembled WGS sequence"/>
</dbReference>
<dbReference type="GO" id="GO:0006646">
    <property type="term" value="P:phosphatidylethanolamine biosynthetic process"/>
    <property type="evidence" value="ECO:0007669"/>
    <property type="project" value="TreeGrafter"/>
</dbReference>
<evidence type="ECO:0000313" key="4">
    <source>
        <dbReference type="EMBL" id="KAK4545860.1"/>
    </source>
</evidence>
<keyword evidence="2" id="KW-0456">Lyase</keyword>
<feature type="domain" description="L-tryptophan decarboxylase PsiD-like" evidence="3">
    <location>
        <begin position="98"/>
        <end position="234"/>
    </location>
</feature>
<gene>
    <name evidence="4" type="ORF">LTR36_002424</name>
</gene>
<dbReference type="GO" id="GO:0004609">
    <property type="term" value="F:phosphatidylserine decarboxylase activity"/>
    <property type="evidence" value="ECO:0007669"/>
    <property type="project" value="InterPro"/>
</dbReference>
<protein>
    <recommendedName>
        <fullName evidence="3">L-tryptophan decarboxylase PsiD-like domain-containing protein</fullName>
    </recommendedName>
</protein>
<comment type="caution">
    <text evidence="4">The sequence shown here is derived from an EMBL/GenBank/DDBJ whole genome shotgun (WGS) entry which is preliminary data.</text>
</comment>
<dbReference type="InterPro" id="IPR022237">
    <property type="entry name" value="PsiD-like"/>
</dbReference>
<keyword evidence="1" id="KW-0210">Decarboxylase</keyword>
<dbReference type="Pfam" id="PF02666">
    <property type="entry name" value="PS_Dcarbxylase"/>
    <property type="match status" value="1"/>
</dbReference>
<accession>A0AAV9JKS1</accession>
<evidence type="ECO:0000256" key="2">
    <source>
        <dbReference type="ARBA" id="ARBA00023239"/>
    </source>
</evidence>
<proteinExistence type="predicted"/>
<dbReference type="PANTHER" id="PTHR10067:SF9">
    <property type="entry name" value="PHOSPHATIDYLSERINE DECARBOXYLASE FAMILY PROTEIN (AFU_ORTHOLOGUE AFUA_7G01730)"/>
    <property type="match status" value="1"/>
</dbReference>
<dbReference type="InterPro" id="IPR003817">
    <property type="entry name" value="PS_Dcarbxylase"/>
</dbReference>
<evidence type="ECO:0000259" key="3">
    <source>
        <dbReference type="Pfam" id="PF12588"/>
    </source>
</evidence>
<organism evidence="4 5">
    <name type="scientific">Oleoguttula mirabilis</name>
    <dbReference type="NCBI Taxonomy" id="1507867"/>
    <lineage>
        <taxon>Eukaryota</taxon>
        <taxon>Fungi</taxon>
        <taxon>Dikarya</taxon>
        <taxon>Ascomycota</taxon>
        <taxon>Pezizomycotina</taxon>
        <taxon>Dothideomycetes</taxon>
        <taxon>Dothideomycetidae</taxon>
        <taxon>Mycosphaerellales</taxon>
        <taxon>Teratosphaeriaceae</taxon>
        <taxon>Oleoguttula</taxon>
    </lineage>
</organism>
<evidence type="ECO:0000256" key="1">
    <source>
        <dbReference type="ARBA" id="ARBA00022793"/>
    </source>
</evidence>
<dbReference type="AlphaFoldDB" id="A0AAV9JKS1"/>
<evidence type="ECO:0000313" key="5">
    <source>
        <dbReference type="Proteomes" id="UP001324427"/>
    </source>
</evidence>